<dbReference type="SUPFAM" id="SSF52777">
    <property type="entry name" value="CoA-dependent acyltransferases"/>
    <property type="match status" value="2"/>
</dbReference>
<sequence length="489" mass="52789">MEMTLTEDWLPKPGALVEFSPTAATLSAVADAEPSSVPPTFLQESHIRRWADRRYGDNPLASELGLCFTVATPLDPEALRKTFTTFLRRHETLRSWFDLDETGGRFAVTRHLLGADEVDLVTTYGGSFASGEELRDTLIARFRSAADPTRWPAFFCGAIDHGPDGFTLLYSIDHAFSDGLSLVGAIFELHGIYAAYAAGQEPPLLPVGSYVEFAKAERAAVAAGSPELDRIAAMIADNAERVRPLPIDLGLAPGEAVDSRGIKVDLLDAAECEQFATACKNAGGSFSSGLFAAIALAELSLTGRAHYLALNVVGTRKEPKYQLAQGWFINLLPIYFELDRTEQFSALIGRAGFALDWVKPLSDVPIHAALSRAAELTAAKVPPTTEWPWISYMDVRAISGAALENALPGVSGINGLGSRSKIGQTSPVWFSRELDRLHVTMMYPDTEAAHASATRYLDRVRETLRTVAAIGDFTASAPEDSALSTVQGP</sequence>
<name>A0A6G9YIS7_9NOCA</name>
<dbReference type="InterPro" id="IPR001242">
    <property type="entry name" value="Condensation_dom"/>
</dbReference>
<protein>
    <recommendedName>
        <fullName evidence="1">Condensation domain-containing protein</fullName>
    </recommendedName>
</protein>
<dbReference type="Proteomes" id="UP000503540">
    <property type="component" value="Chromosome"/>
</dbReference>
<dbReference type="KEGG" id="nah:F5544_26525"/>
<reference evidence="2 3" key="1">
    <citation type="journal article" date="2019" name="ACS Chem. Biol.">
        <title>Identification and Mobilization of a Cryptic Antibiotic Biosynthesis Gene Locus from a Human-Pathogenic Nocardia Isolate.</title>
        <authorList>
            <person name="Herisse M."/>
            <person name="Ishida K."/>
            <person name="Porter J.L."/>
            <person name="Howden B."/>
            <person name="Hertweck C."/>
            <person name="Stinear T.P."/>
            <person name="Pidot S.J."/>
        </authorList>
    </citation>
    <scope>NUCLEOTIDE SEQUENCE [LARGE SCALE GENOMIC DNA]</scope>
    <source>
        <strain evidence="2 3">AUSMDU00012717</strain>
    </source>
</reference>
<dbReference type="GO" id="GO:0003824">
    <property type="term" value="F:catalytic activity"/>
    <property type="evidence" value="ECO:0007669"/>
    <property type="project" value="InterPro"/>
</dbReference>
<dbReference type="AlphaFoldDB" id="A0A6G9YIS7"/>
<gene>
    <name evidence="2" type="ORF">F5544_26525</name>
</gene>
<dbReference type="RefSeq" id="WP_167475735.1">
    <property type="nucleotide sequence ID" value="NZ_CP046172.1"/>
</dbReference>
<dbReference type="Pfam" id="PF00668">
    <property type="entry name" value="Condensation"/>
    <property type="match status" value="1"/>
</dbReference>
<feature type="domain" description="Condensation" evidence="1">
    <location>
        <begin position="48"/>
        <end position="365"/>
    </location>
</feature>
<dbReference type="EMBL" id="CP046172">
    <property type="protein sequence ID" value="QIS13159.1"/>
    <property type="molecule type" value="Genomic_DNA"/>
</dbReference>
<keyword evidence="3" id="KW-1185">Reference proteome</keyword>
<dbReference type="InterPro" id="IPR023213">
    <property type="entry name" value="CAT-like_dom_sf"/>
</dbReference>
<dbReference type="Gene3D" id="3.30.559.30">
    <property type="entry name" value="Nonribosomal peptide synthetase, condensation domain"/>
    <property type="match status" value="1"/>
</dbReference>
<accession>A0A6G9YIS7</accession>
<proteinExistence type="predicted"/>
<evidence type="ECO:0000313" key="3">
    <source>
        <dbReference type="Proteomes" id="UP000503540"/>
    </source>
</evidence>
<evidence type="ECO:0000313" key="2">
    <source>
        <dbReference type="EMBL" id="QIS13159.1"/>
    </source>
</evidence>
<dbReference type="Gene3D" id="3.30.559.10">
    <property type="entry name" value="Chloramphenicol acetyltransferase-like domain"/>
    <property type="match status" value="1"/>
</dbReference>
<organism evidence="2 3">
    <name type="scientific">Nocardia arthritidis</name>
    <dbReference type="NCBI Taxonomy" id="228602"/>
    <lineage>
        <taxon>Bacteria</taxon>
        <taxon>Bacillati</taxon>
        <taxon>Actinomycetota</taxon>
        <taxon>Actinomycetes</taxon>
        <taxon>Mycobacteriales</taxon>
        <taxon>Nocardiaceae</taxon>
        <taxon>Nocardia</taxon>
    </lineage>
</organism>
<dbReference type="GO" id="GO:0008610">
    <property type="term" value="P:lipid biosynthetic process"/>
    <property type="evidence" value="ECO:0007669"/>
    <property type="project" value="UniProtKB-ARBA"/>
</dbReference>
<evidence type="ECO:0000259" key="1">
    <source>
        <dbReference type="Pfam" id="PF00668"/>
    </source>
</evidence>